<feature type="transmembrane region" description="Helical" evidence="9">
    <location>
        <begin position="199"/>
        <end position="218"/>
    </location>
</feature>
<name>D4LA66_RUMC1</name>
<dbReference type="AlphaFoldDB" id="D4LA66"/>
<keyword evidence="4 9" id="KW-0812">Transmembrane</keyword>
<evidence type="ECO:0000256" key="8">
    <source>
        <dbReference type="ARBA" id="ARBA00023136"/>
    </source>
</evidence>
<evidence type="ECO:0000256" key="2">
    <source>
        <dbReference type="ARBA" id="ARBA00022448"/>
    </source>
</evidence>
<dbReference type="NCBIfam" id="TIGR00966">
    <property type="entry name" value="transloc_SecF"/>
    <property type="match status" value="1"/>
</dbReference>
<evidence type="ECO:0000256" key="7">
    <source>
        <dbReference type="ARBA" id="ARBA00023010"/>
    </source>
</evidence>
<keyword evidence="3 9" id="KW-1003">Cell membrane</keyword>
<evidence type="ECO:0000259" key="10">
    <source>
        <dbReference type="Pfam" id="PF02355"/>
    </source>
</evidence>
<protein>
    <recommendedName>
        <fullName evidence="9">Protein-export membrane protein SecF</fullName>
    </recommendedName>
</protein>
<dbReference type="STRING" id="213810.RUM_02660"/>
<feature type="transmembrane region" description="Helical" evidence="9">
    <location>
        <begin position="254"/>
        <end position="272"/>
    </location>
</feature>
<evidence type="ECO:0000256" key="3">
    <source>
        <dbReference type="ARBA" id="ARBA00022475"/>
    </source>
</evidence>
<dbReference type="SUPFAM" id="SSF82866">
    <property type="entry name" value="Multidrug efflux transporter AcrB transmembrane domain"/>
    <property type="match status" value="1"/>
</dbReference>
<dbReference type="EMBL" id="FP929052">
    <property type="protein sequence ID" value="CBL16511.1"/>
    <property type="molecule type" value="Genomic_DNA"/>
</dbReference>
<dbReference type="PANTHER" id="PTHR30081:SF8">
    <property type="entry name" value="PROTEIN TRANSLOCASE SUBUNIT SECF"/>
    <property type="match status" value="1"/>
</dbReference>
<comment type="function">
    <text evidence="9">Part of the Sec protein translocase complex. Interacts with the SecYEG preprotein conducting channel. SecDF uses the proton motive force (PMF) to complete protein translocation after the ATP-dependent function of SecA.</text>
</comment>
<evidence type="ECO:0000256" key="1">
    <source>
        <dbReference type="ARBA" id="ARBA00004651"/>
    </source>
</evidence>
<evidence type="ECO:0000256" key="4">
    <source>
        <dbReference type="ARBA" id="ARBA00022692"/>
    </source>
</evidence>
<dbReference type="GO" id="GO:0043952">
    <property type="term" value="P:protein transport by the Sec complex"/>
    <property type="evidence" value="ECO:0007669"/>
    <property type="project" value="UniProtKB-UniRule"/>
</dbReference>
<dbReference type="KEGG" id="rch:RUM_02660"/>
<proteinExistence type="inferred from homology"/>
<evidence type="ECO:0000313" key="12">
    <source>
        <dbReference type="Proteomes" id="UP000007054"/>
    </source>
</evidence>
<feature type="transmembrane region" description="Helical" evidence="9">
    <location>
        <begin position="138"/>
        <end position="159"/>
    </location>
</feature>
<dbReference type="Proteomes" id="UP000007054">
    <property type="component" value="Chromosome"/>
</dbReference>
<organism evidence="11 12">
    <name type="scientific">Ruminococcus champanellensis (strain DSM 18848 / JCM 17042 / KCTC 15320 / 18P13)</name>
    <dbReference type="NCBI Taxonomy" id="213810"/>
    <lineage>
        <taxon>Bacteria</taxon>
        <taxon>Bacillati</taxon>
        <taxon>Bacillota</taxon>
        <taxon>Clostridia</taxon>
        <taxon>Eubacteriales</taxon>
        <taxon>Oscillospiraceae</taxon>
        <taxon>Ruminococcus</taxon>
    </lineage>
</organism>
<comment type="subunit">
    <text evidence="9">Forms a complex with SecD. Part of the essential Sec protein translocation apparatus which comprises SecA, SecYEG and auxiliary proteins SecDF. Other proteins may also be involved.</text>
</comment>
<dbReference type="BioCyc" id="RCHA213810:RUM_RS01265-MONOMER"/>
<evidence type="ECO:0000256" key="6">
    <source>
        <dbReference type="ARBA" id="ARBA00022989"/>
    </source>
</evidence>
<accession>D4LA66</accession>
<dbReference type="GO" id="GO:0015450">
    <property type="term" value="F:protein-transporting ATPase activity"/>
    <property type="evidence" value="ECO:0007669"/>
    <property type="project" value="InterPro"/>
</dbReference>
<dbReference type="PATRIC" id="fig|213810.4.peg.170"/>
<reference evidence="11 12" key="1">
    <citation type="submission" date="2010-03" db="EMBL/GenBank/DDBJ databases">
        <title>The genome sequence of Ruminococcus sp. 18P13.</title>
        <authorList>
            <consortium name="metaHIT consortium -- http://www.metahit.eu/"/>
            <person name="Pajon A."/>
            <person name="Turner K."/>
            <person name="Parkhill J."/>
            <person name="Bernalier A."/>
        </authorList>
    </citation>
    <scope>NUCLEOTIDE SEQUENCE [LARGE SCALE GENOMIC DNA]</scope>
    <source>
        <strain evidence="12">DSM 18848 / JCM 17042 / 18P13</strain>
    </source>
</reference>
<dbReference type="HOGENOM" id="CLU_050012_0_0_9"/>
<gene>
    <name evidence="9" type="primary">secF</name>
    <name evidence="11" type="ordered locus">RUM_02660</name>
</gene>
<dbReference type="InterPro" id="IPR005665">
    <property type="entry name" value="SecF_bac"/>
</dbReference>
<keyword evidence="2 9" id="KW-0813">Transport</keyword>
<dbReference type="PRINTS" id="PR01755">
    <property type="entry name" value="SECFTRNLCASE"/>
</dbReference>
<keyword evidence="12" id="KW-1185">Reference proteome</keyword>
<evidence type="ECO:0000313" key="11">
    <source>
        <dbReference type="EMBL" id="CBL16511.1"/>
    </source>
</evidence>
<comment type="similarity">
    <text evidence="9">Belongs to the SecD/SecF family. SecF subfamily.</text>
</comment>
<keyword evidence="7 9" id="KW-0811">Translocation</keyword>
<dbReference type="Pfam" id="PF02355">
    <property type="entry name" value="SecD_SecF_C"/>
    <property type="match status" value="1"/>
</dbReference>
<evidence type="ECO:0000256" key="5">
    <source>
        <dbReference type="ARBA" id="ARBA00022927"/>
    </source>
</evidence>
<dbReference type="InterPro" id="IPR022813">
    <property type="entry name" value="SecD/SecF_arch_bac"/>
</dbReference>
<dbReference type="GO" id="GO:0065002">
    <property type="term" value="P:intracellular protein transmembrane transport"/>
    <property type="evidence" value="ECO:0007669"/>
    <property type="project" value="UniProtKB-UniRule"/>
</dbReference>
<dbReference type="GO" id="GO:0005886">
    <property type="term" value="C:plasma membrane"/>
    <property type="evidence" value="ECO:0007669"/>
    <property type="project" value="UniProtKB-SubCell"/>
</dbReference>
<dbReference type="HAMAP" id="MF_01464_B">
    <property type="entry name" value="SecF_B"/>
    <property type="match status" value="1"/>
</dbReference>
<feature type="domain" description="Protein export membrane protein SecD/SecF C-terminal" evidence="10">
    <location>
        <begin position="121"/>
        <end position="306"/>
    </location>
</feature>
<dbReference type="GO" id="GO:0006605">
    <property type="term" value="P:protein targeting"/>
    <property type="evidence" value="ECO:0007669"/>
    <property type="project" value="UniProtKB-UniRule"/>
</dbReference>
<keyword evidence="5 9" id="KW-0653">Protein transport</keyword>
<feature type="transmembrane region" description="Helical" evidence="9">
    <location>
        <begin position="278"/>
        <end position="304"/>
    </location>
</feature>
<dbReference type="GeneID" id="83155102"/>
<dbReference type="PANTHER" id="PTHR30081">
    <property type="entry name" value="PROTEIN-EXPORT MEMBRANE PROTEIN SEC"/>
    <property type="match status" value="1"/>
</dbReference>
<keyword evidence="6 9" id="KW-1133">Transmembrane helix</keyword>
<sequence>MSKQKKVRDYVGHMHIYIIISAIMILCAIAGSLIFGVEVAIEFKGGTILNYSYTGDVDTAQVETLAKGILNTPVTIQTGEALGDGSGKTMTISFSCAEGSFTPEVQGQLTTSIQGKFPDNQIKLLESNDVSPTSGKQFFYKCLVAALAASVILIIYIALRFKRISGWSAGMCAILALVHDLIAAYGTFVIAGFEINSNFMAVLLTILGYSVNNTMVIYDRIRENQKLMDKKTSIRELVNTSISQTMSRSIRTSVTTISTMLIISIVAVIMQVDSILSFSIPLTVGLISGTYSSICIAPVVWVWWTEKRGKKTVADLQIRK</sequence>
<comment type="subcellular location">
    <subcellularLocation>
        <location evidence="1 9">Cell membrane</location>
        <topology evidence="1 9">Multi-pass membrane protein</topology>
    </subcellularLocation>
</comment>
<evidence type="ECO:0000256" key="9">
    <source>
        <dbReference type="HAMAP-Rule" id="MF_01464"/>
    </source>
</evidence>
<dbReference type="InterPro" id="IPR022645">
    <property type="entry name" value="SecD/SecF_bac"/>
</dbReference>
<feature type="transmembrane region" description="Helical" evidence="9">
    <location>
        <begin position="12"/>
        <end position="35"/>
    </location>
</feature>
<feature type="transmembrane region" description="Helical" evidence="9">
    <location>
        <begin position="171"/>
        <end position="193"/>
    </location>
</feature>
<dbReference type="InterPro" id="IPR048634">
    <property type="entry name" value="SecD_SecF_C"/>
</dbReference>
<dbReference type="RefSeq" id="WP_015557418.1">
    <property type="nucleotide sequence ID" value="NC_021039.1"/>
</dbReference>
<keyword evidence="8 9" id="KW-0472">Membrane</keyword>
<dbReference type="Gene3D" id="1.20.1640.10">
    <property type="entry name" value="Multidrug efflux transporter AcrB transmembrane domain"/>
    <property type="match status" value="1"/>
</dbReference>